<feature type="transmembrane region" description="Helical" evidence="9">
    <location>
        <begin position="411"/>
        <end position="428"/>
    </location>
</feature>
<evidence type="ECO:0000256" key="2">
    <source>
        <dbReference type="ARBA" id="ARBA00004128"/>
    </source>
</evidence>
<sequence length="771" mass="81482">MTRPNVQADPKWIGKVANISFIVSVSLFIIFAALTKWRLEPVHPATATDADRFSADRAFDVLTHLLPQQLPHPVDSEENDKVRQRILATLRAYGYQPDVQQAMSCRKLRVYVCAKVENITALREGSADGKTLLLSAHYDSVDAGPGASDDGAGVSILLETARMLAQRPAGRNSVRFLFTDGEEAGLLGAHAFATQSPLAAGLALAINIEARGTSGQSALFETGSTSGWLVDAFAASSARPLAHSLLDTAYALLPNDTDLTIFKSHGMQGVNFAYGDHMAYYHTPRDNLQSLNRGSLQQQGDHVYGLLVSLLDRDIPAPEAMGRRVYTDIMGVGVVRWPASAGTGLAVALLGIFALCHWRRGQRQPIAGVSILTGFLLVVACAVLGGLVGYLLTAALSMANGGDPSWHSATAANRLLLWTCVLLATLATQRALRRWSSPEGSWIGVGYAWLLAGVVTALLLPGISYLFILPSMALSAAALLLLAAPPLRKALPLVLLLPASVAFATLLNAAFLFEMLLGFNEAIGAVGMGVLIGLAASFFAPLMPTGAPSRTLRYGGAAMLLVVAGSAFFSMHAPAYDAEQPQAVNILYVQGAGGEAHLVSSTATPPLAVARAMGARASMKPVFPESGETYLAVPVASASLSPANVTVLRTEQTATGRTSTIRIDADASIRRVGLFFPEAMGLHSIETADQRMDYAGSRSSYGHYKVLNCRGRSCNGMQLTLAMANKGPATVLVKSFSPLAKQAGALAKARDSSAVPYQDGDQSVVISDITL</sequence>
<evidence type="ECO:0000256" key="8">
    <source>
        <dbReference type="ARBA" id="ARBA00031512"/>
    </source>
</evidence>
<feature type="transmembrane region" description="Helical" evidence="9">
    <location>
        <begin position="368"/>
        <end position="391"/>
    </location>
</feature>
<dbReference type="Gene3D" id="3.40.630.10">
    <property type="entry name" value="Zn peptidases"/>
    <property type="match status" value="1"/>
</dbReference>
<gene>
    <name evidence="11" type="ORF">QN243_11710</name>
</gene>
<evidence type="ECO:0000256" key="9">
    <source>
        <dbReference type="SAM" id="Phobius"/>
    </source>
</evidence>
<evidence type="ECO:0000256" key="1">
    <source>
        <dbReference type="ARBA" id="ARBA00003273"/>
    </source>
</evidence>
<name>A0ABZ0JH33_9XANT</name>
<dbReference type="PANTHER" id="PTHR12147:SF58">
    <property type="entry name" value="VACUOLAR MEMBRANE PROTEASE"/>
    <property type="match status" value="1"/>
</dbReference>
<feature type="transmembrane region" description="Helical" evidence="9">
    <location>
        <begin position="337"/>
        <end position="356"/>
    </location>
</feature>
<dbReference type="PANTHER" id="PTHR12147">
    <property type="entry name" value="METALLOPEPTIDASE M28 FAMILY MEMBER"/>
    <property type="match status" value="1"/>
</dbReference>
<keyword evidence="5" id="KW-0926">Vacuole</keyword>
<comment type="function">
    <text evidence="1">May be involved in vacuolar sorting and osmoregulation.</text>
</comment>
<reference evidence="11 12" key="1">
    <citation type="submission" date="2023-05" db="EMBL/GenBank/DDBJ databases">
        <title>Xanthomonas rydalmerenesis sp. nov., a novel Xanthomonas species isolated from Fragaria x ananassa.</title>
        <authorList>
            <person name="McKnight D.J.E."/>
            <person name="Wong-Bajracharya J."/>
            <person name="Okoh E.B."/>
            <person name="Snijders F."/>
            <person name="Lidbetter F."/>
            <person name="Webster J."/>
            <person name="Djordjevic S.P."/>
            <person name="Bogema D.R."/>
            <person name="Chapman T.A."/>
        </authorList>
    </citation>
    <scope>NUCLEOTIDE SEQUENCE [LARGE SCALE GENOMIC DNA]</scope>
    <source>
        <strain evidence="11 12">DAR34883</strain>
    </source>
</reference>
<feature type="transmembrane region" description="Helical" evidence="9">
    <location>
        <begin position="554"/>
        <end position="573"/>
    </location>
</feature>
<feature type="domain" description="Peptidase M28" evidence="10">
    <location>
        <begin position="118"/>
        <end position="303"/>
    </location>
</feature>
<dbReference type="InterPro" id="IPR045175">
    <property type="entry name" value="M28_fam"/>
</dbReference>
<dbReference type="EMBL" id="CP126172">
    <property type="protein sequence ID" value="WOS39117.1"/>
    <property type="molecule type" value="Genomic_DNA"/>
</dbReference>
<evidence type="ECO:0000256" key="3">
    <source>
        <dbReference type="ARBA" id="ARBA00010918"/>
    </source>
</evidence>
<keyword evidence="9" id="KW-0812">Transmembrane</keyword>
<evidence type="ECO:0000259" key="10">
    <source>
        <dbReference type="Pfam" id="PF04389"/>
    </source>
</evidence>
<comment type="subcellular location">
    <subcellularLocation>
        <location evidence="2">Vacuole membrane</location>
        <topology evidence="2">Multi-pass membrane protein</topology>
    </subcellularLocation>
</comment>
<proteinExistence type="inferred from homology"/>
<protein>
    <recommendedName>
        <fullName evidence="4">Vacuolar membrane protease</fullName>
    </recommendedName>
    <alternativeName>
        <fullName evidence="8">FXNA-related family protease 1</fullName>
    </alternativeName>
</protein>
<feature type="transmembrane region" description="Helical" evidence="9">
    <location>
        <begin position="491"/>
        <end position="516"/>
    </location>
</feature>
<keyword evidence="7" id="KW-0325">Glycoprotein</keyword>
<feature type="transmembrane region" description="Helical" evidence="9">
    <location>
        <begin position="522"/>
        <end position="542"/>
    </location>
</feature>
<keyword evidence="6 9" id="KW-1133">Transmembrane helix</keyword>
<evidence type="ECO:0000256" key="7">
    <source>
        <dbReference type="ARBA" id="ARBA00023180"/>
    </source>
</evidence>
<feature type="transmembrane region" description="Helical" evidence="9">
    <location>
        <begin position="440"/>
        <end position="459"/>
    </location>
</feature>
<keyword evidence="12" id="KW-1185">Reference proteome</keyword>
<dbReference type="Pfam" id="PF04389">
    <property type="entry name" value="Peptidase_M28"/>
    <property type="match status" value="1"/>
</dbReference>
<dbReference type="Proteomes" id="UP001302020">
    <property type="component" value="Chromosome"/>
</dbReference>
<dbReference type="RefSeq" id="WP_317843243.1">
    <property type="nucleotide sequence ID" value="NZ_CP126170.1"/>
</dbReference>
<dbReference type="InterPro" id="IPR007484">
    <property type="entry name" value="Peptidase_M28"/>
</dbReference>
<evidence type="ECO:0000313" key="12">
    <source>
        <dbReference type="Proteomes" id="UP001302020"/>
    </source>
</evidence>
<evidence type="ECO:0000256" key="5">
    <source>
        <dbReference type="ARBA" id="ARBA00022554"/>
    </source>
</evidence>
<evidence type="ECO:0000256" key="4">
    <source>
        <dbReference type="ARBA" id="ARBA00017435"/>
    </source>
</evidence>
<dbReference type="SUPFAM" id="SSF53187">
    <property type="entry name" value="Zn-dependent exopeptidases"/>
    <property type="match status" value="1"/>
</dbReference>
<comment type="similarity">
    <text evidence="3">Belongs to the peptidase M28 family.</text>
</comment>
<feature type="transmembrane region" description="Helical" evidence="9">
    <location>
        <begin position="465"/>
        <end position="484"/>
    </location>
</feature>
<organism evidence="11 12">
    <name type="scientific">Xanthomonas rydalmerensis</name>
    <dbReference type="NCBI Taxonomy" id="3046274"/>
    <lineage>
        <taxon>Bacteria</taxon>
        <taxon>Pseudomonadati</taxon>
        <taxon>Pseudomonadota</taxon>
        <taxon>Gammaproteobacteria</taxon>
        <taxon>Lysobacterales</taxon>
        <taxon>Lysobacteraceae</taxon>
        <taxon>Xanthomonas</taxon>
    </lineage>
</organism>
<accession>A0ABZ0JH33</accession>
<feature type="transmembrane region" description="Helical" evidence="9">
    <location>
        <begin position="12"/>
        <end position="34"/>
    </location>
</feature>
<evidence type="ECO:0000313" key="11">
    <source>
        <dbReference type="EMBL" id="WOS39117.1"/>
    </source>
</evidence>
<keyword evidence="9" id="KW-0472">Membrane</keyword>
<evidence type="ECO:0000256" key="6">
    <source>
        <dbReference type="ARBA" id="ARBA00022989"/>
    </source>
</evidence>